<dbReference type="InterPro" id="IPR002104">
    <property type="entry name" value="Integrase_catalytic"/>
</dbReference>
<dbReference type="InterPro" id="IPR013762">
    <property type="entry name" value="Integrase-like_cat_sf"/>
</dbReference>
<dbReference type="GO" id="GO:0015074">
    <property type="term" value="P:DNA integration"/>
    <property type="evidence" value="ECO:0007669"/>
    <property type="project" value="InterPro"/>
</dbReference>
<dbReference type="Proteomes" id="UP000318453">
    <property type="component" value="Chromosome"/>
</dbReference>
<dbReference type="GO" id="GO:0003677">
    <property type="term" value="F:DNA binding"/>
    <property type="evidence" value="ECO:0007669"/>
    <property type="project" value="InterPro"/>
</dbReference>
<dbReference type="Pfam" id="PF00589">
    <property type="entry name" value="Phage_integrase"/>
    <property type="match status" value="1"/>
</dbReference>
<evidence type="ECO:0000259" key="2">
    <source>
        <dbReference type="PROSITE" id="PS51898"/>
    </source>
</evidence>
<organism evidence="3 4">
    <name type="scientific">Euhalothece natronophila Z-M001</name>
    <dbReference type="NCBI Taxonomy" id="522448"/>
    <lineage>
        <taxon>Bacteria</taxon>
        <taxon>Bacillati</taxon>
        <taxon>Cyanobacteriota</taxon>
        <taxon>Cyanophyceae</taxon>
        <taxon>Oscillatoriophycideae</taxon>
        <taxon>Chroococcales</taxon>
        <taxon>Halothecacae</taxon>
        <taxon>Halothece cluster</taxon>
        <taxon>Euhalothece</taxon>
    </lineage>
</organism>
<feature type="domain" description="Tyr recombinase" evidence="2">
    <location>
        <begin position="134"/>
        <end position="319"/>
    </location>
</feature>
<protein>
    <submittedName>
        <fullName evidence="3">Tyrosine-type recombinase/integrase</fullName>
    </submittedName>
</protein>
<evidence type="ECO:0000256" key="1">
    <source>
        <dbReference type="ARBA" id="ARBA00023172"/>
    </source>
</evidence>
<dbReference type="RefSeq" id="WP_146295406.1">
    <property type="nucleotide sequence ID" value="NZ_CP042326.1"/>
</dbReference>
<dbReference type="Gene3D" id="1.10.443.10">
    <property type="entry name" value="Intergrase catalytic core"/>
    <property type="match status" value="1"/>
</dbReference>
<sequence>MDELGQEIVQAEARVVRDCPLAMETPLPLTHHPAAVYLSQLAPRSRRTMRQALNCLAGILTQGRCDAFTLDWSKLRYPQTVALRSVLMEKYSPATANRMLCALRRTLKEAKRLKLMPWEEYADAVDLPNIRGKTLPKGRMLEESEIIALFRVCLEENSPGGKRDAAMIGILMGGLRRAEVVAVSLEDLNLKTRGLMVRQGKGNEDRMTYLPEGALRAVWDWLQVRGEAPGALLCPVQRYGKVEIRYMNDQVVMNVLQKRAAQAGVPPFTPHDFRRTFISNLLNTTDLLTVQQLVGHADPATTAKYNLRGEAVKQDAVGRLHVPYPETTKHYYQFEEND</sequence>
<dbReference type="AlphaFoldDB" id="A0A5B8NNQ0"/>
<dbReference type="CDD" id="cd00397">
    <property type="entry name" value="DNA_BRE_C"/>
    <property type="match status" value="1"/>
</dbReference>
<keyword evidence="4" id="KW-1185">Reference proteome</keyword>
<reference evidence="3" key="1">
    <citation type="submission" date="2019-08" db="EMBL/GenBank/DDBJ databases">
        <title>Carotenoids and Carotenoid Binding Proteins in the Halophilic Cyanobacterium Euhalothece sp. ZM00.</title>
        <authorList>
            <person name="Cho S.M."/>
            <person name="Song J.Y."/>
            <person name="Park Y.-I."/>
        </authorList>
    </citation>
    <scope>NUCLEOTIDE SEQUENCE [LARGE SCALE GENOMIC DNA]</scope>
    <source>
        <strain evidence="3">Z-M001</strain>
    </source>
</reference>
<dbReference type="SUPFAM" id="SSF56349">
    <property type="entry name" value="DNA breaking-rejoining enzymes"/>
    <property type="match status" value="1"/>
</dbReference>
<evidence type="ECO:0000313" key="4">
    <source>
        <dbReference type="Proteomes" id="UP000318453"/>
    </source>
</evidence>
<dbReference type="PANTHER" id="PTHR30349">
    <property type="entry name" value="PHAGE INTEGRASE-RELATED"/>
    <property type="match status" value="1"/>
</dbReference>
<keyword evidence="1" id="KW-0233">DNA recombination</keyword>
<proteinExistence type="predicted"/>
<dbReference type="PANTHER" id="PTHR30349:SF81">
    <property type="entry name" value="TYROSINE RECOMBINASE XERC"/>
    <property type="match status" value="1"/>
</dbReference>
<dbReference type="InterPro" id="IPR011010">
    <property type="entry name" value="DNA_brk_join_enz"/>
</dbReference>
<dbReference type="KEGG" id="enn:FRE64_07560"/>
<evidence type="ECO:0000313" key="3">
    <source>
        <dbReference type="EMBL" id="QDZ39809.1"/>
    </source>
</evidence>
<dbReference type="EMBL" id="CP042326">
    <property type="protein sequence ID" value="QDZ39809.1"/>
    <property type="molecule type" value="Genomic_DNA"/>
</dbReference>
<accession>A0A5B8NNQ0</accession>
<dbReference type="OrthoDB" id="9801717at2"/>
<gene>
    <name evidence="3" type="ORF">FRE64_07560</name>
</gene>
<name>A0A5B8NNQ0_9CHRO</name>
<dbReference type="GO" id="GO:0006310">
    <property type="term" value="P:DNA recombination"/>
    <property type="evidence" value="ECO:0007669"/>
    <property type="project" value="UniProtKB-KW"/>
</dbReference>
<dbReference type="InterPro" id="IPR050090">
    <property type="entry name" value="Tyrosine_recombinase_XerCD"/>
</dbReference>
<dbReference type="PROSITE" id="PS51898">
    <property type="entry name" value="TYR_RECOMBINASE"/>
    <property type="match status" value="1"/>
</dbReference>